<dbReference type="Pfam" id="PF13913">
    <property type="entry name" value="zf-C2HC_2"/>
    <property type="match status" value="7"/>
</dbReference>
<gene>
    <name evidence="9" type="primary">LOC116942011</name>
</gene>
<dbReference type="PANTHER" id="PTHR13555">
    <property type="entry name" value="C2H2 ZINC FINGER CGI-62-RELATED"/>
    <property type="match status" value="1"/>
</dbReference>
<dbReference type="FunFam" id="3.30.160.60:FF:001258">
    <property type="entry name" value="Uncharacterized protein TCIL3000_10_13860"/>
    <property type="match status" value="1"/>
</dbReference>
<evidence type="ECO:0000256" key="5">
    <source>
        <dbReference type="PROSITE-ProRule" id="PRU01371"/>
    </source>
</evidence>
<evidence type="ECO:0000256" key="1">
    <source>
        <dbReference type="ARBA" id="ARBA00022723"/>
    </source>
</evidence>
<dbReference type="InterPro" id="IPR026319">
    <property type="entry name" value="ZC2HC1A/B-like"/>
</dbReference>
<feature type="domain" description="C2HC/C3H-type" evidence="7">
    <location>
        <begin position="157"/>
        <end position="186"/>
    </location>
</feature>
<evidence type="ECO:0000259" key="7">
    <source>
        <dbReference type="PROSITE" id="PS52027"/>
    </source>
</evidence>
<sequence length="552" mass="59815">MRLPELEEEEAVCGDAVVQQKAANRSPRADFIPCKHCGKPFLGARLPTHQRSCGALKTIATTKADPSVATSEKVQNTSATEAFGKSRRGHDSPDILASGPSHAPPVLQQEPGKAINHGKRLSRPKTTTLPLRPNGVFSHPGLEKPYSLPTIPPRRSAMRVCYICGREFGSKSISLHEPKCLEKWQIENEKLPKHLRRPEPHKPNTDTKSGVGAANDLAWQSAQAQLVACDNCGRTFLPDRLAIHQRSCFKSKEIAAKDGGRRGPSLSRGATFRKPSSTVSSSLPVVSAPKVPGVERLGVDNGGGTNKKNGSVTASRQATKAPMPRTLICYICGREFGTKSLSIHEPQCLEKWKNENDRLPRELRRPVPKKPLVAQAGGGTGAIAVSNEAAWESFKGQLVPCSNCGRKFAPDRLQVHQRSCKVKGPGASPASTGPGASAAVQPKVIRKPQTVICYICGREFGTKSISIHEPQCFTKWHIENDKLPKNMRRPEPKKPEVALIKSSGTYDLEAANAAAWQSSQGQLVPCPVCGRTFLPDRLAVHQRACKPKPAKA</sequence>
<evidence type="ECO:0000256" key="3">
    <source>
        <dbReference type="ARBA" id="ARBA00022771"/>
    </source>
</evidence>
<feature type="domain" description="C2HC/C3H-type" evidence="7">
    <location>
        <begin position="397"/>
        <end position="426"/>
    </location>
</feature>
<keyword evidence="1" id="KW-0479">Metal-binding</keyword>
<keyword evidence="8" id="KW-1185">Reference proteome</keyword>
<feature type="domain" description="C2HC/C3H-type" evidence="7">
    <location>
        <begin position="522"/>
        <end position="551"/>
    </location>
</feature>
<feature type="compositionally biased region" description="Low complexity" evidence="6">
    <location>
        <begin position="275"/>
        <end position="292"/>
    </location>
</feature>
<dbReference type="Gene3D" id="3.30.160.60">
    <property type="entry name" value="Classic Zinc Finger"/>
    <property type="match status" value="7"/>
</dbReference>
<feature type="domain" description="C2HC/C3H-type" evidence="7">
    <location>
        <begin position="449"/>
        <end position="478"/>
    </location>
</feature>
<keyword evidence="3 5" id="KW-0863">Zinc-finger</keyword>
<keyword evidence="4" id="KW-0862">Zinc</keyword>
<feature type="region of interest" description="Disordered" evidence="6">
    <location>
        <begin position="259"/>
        <end position="319"/>
    </location>
</feature>
<feature type="region of interest" description="Disordered" evidence="6">
    <location>
        <begin position="63"/>
        <end position="136"/>
    </location>
</feature>
<feature type="compositionally biased region" description="Polar residues" evidence="6">
    <location>
        <begin position="306"/>
        <end position="318"/>
    </location>
</feature>
<reference evidence="9" key="1">
    <citation type="submission" date="2025-08" db="UniProtKB">
        <authorList>
            <consortium name="RefSeq"/>
        </authorList>
    </citation>
    <scope>IDENTIFICATION</scope>
    <source>
        <tissue evidence="9">Sperm</tissue>
    </source>
</reference>
<feature type="domain" description="C2HC/C3H-type" evidence="7">
    <location>
        <begin position="225"/>
        <end position="254"/>
    </location>
</feature>
<proteinExistence type="predicted"/>
<dbReference type="KEGG" id="pmrn:116942011"/>
<evidence type="ECO:0000256" key="4">
    <source>
        <dbReference type="ARBA" id="ARBA00022833"/>
    </source>
</evidence>
<protein>
    <submittedName>
        <fullName evidence="9">Zinc finger protein 474-like isoform X1</fullName>
    </submittedName>
</protein>
<dbReference type="PANTHER" id="PTHR13555:SF68">
    <property type="entry name" value="ZINC FINGER PROTEIN 474"/>
    <property type="match status" value="1"/>
</dbReference>
<keyword evidence="2" id="KW-0677">Repeat</keyword>
<accession>A0AAJ7WTC2</accession>
<dbReference type="GO" id="GO:0008270">
    <property type="term" value="F:zinc ion binding"/>
    <property type="evidence" value="ECO:0007669"/>
    <property type="project" value="UniProtKB-KW"/>
</dbReference>
<dbReference type="InterPro" id="IPR049899">
    <property type="entry name" value="Znf_C2HC_C3H"/>
</dbReference>
<evidence type="ECO:0000256" key="6">
    <source>
        <dbReference type="SAM" id="MobiDB-lite"/>
    </source>
</evidence>
<name>A0AAJ7WTC2_PETMA</name>
<dbReference type="PROSITE" id="PS52027">
    <property type="entry name" value="ZF_C2HC_C3H"/>
    <property type="match status" value="6"/>
</dbReference>
<dbReference type="Proteomes" id="UP001318040">
    <property type="component" value="Chromosome 13"/>
</dbReference>
<evidence type="ECO:0000256" key="2">
    <source>
        <dbReference type="ARBA" id="ARBA00022737"/>
    </source>
</evidence>
<feature type="domain" description="C2HC/C3H-type" evidence="7">
    <location>
        <begin position="325"/>
        <end position="354"/>
    </location>
</feature>
<dbReference type="AlphaFoldDB" id="A0AAJ7WTC2"/>
<organism evidence="8 9">
    <name type="scientific">Petromyzon marinus</name>
    <name type="common">Sea lamprey</name>
    <dbReference type="NCBI Taxonomy" id="7757"/>
    <lineage>
        <taxon>Eukaryota</taxon>
        <taxon>Metazoa</taxon>
        <taxon>Chordata</taxon>
        <taxon>Craniata</taxon>
        <taxon>Vertebrata</taxon>
        <taxon>Cyclostomata</taxon>
        <taxon>Hyperoartia</taxon>
        <taxon>Petromyzontiformes</taxon>
        <taxon>Petromyzontidae</taxon>
        <taxon>Petromyzon</taxon>
    </lineage>
</organism>
<dbReference type="RefSeq" id="XP_032809406.1">
    <property type="nucleotide sequence ID" value="XM_032953515.1"/>
</dbReference>
<evidence type="ECO:0000313" key="8">
    <source>
        <dbReference type="Proteomes" id="UP001318040"/>
    </source>
</evidence>
<feature type="compositionally biased region" description="Polar residues" evidence="6">
    <location>
        <begin position="68"/>
        <end position="80"/>
    </location>
</feature>
<evidence type="ECO:0000313" key="9">
    <source>
        <dbReference type="RefSeq" id="XP_032809406.1"/>
    </source>
</evidence>
<dbReference type="GeneID" id="116942011"/>